<protein>
    <recommendedName>
        <fullName evidence="3">DUF2624 domain-containing protein</fullName>
    </recommendedName>
</protein>
<comment type="caution">
    <text evidence="1">The sequence shown here is derived from an EMBL/GenBank/DDBJ whole genome shotgun (WGS) entry which is preliminary data.</text>
</comment>
<evidence type="ECO:0000313" key="1">
    <source>
        <dbReference type="EMBL" id="KZE68399.1"/>
    </source>
</evidence>
<dbReference type="Proteomes" id="UP000076567">
    <property type="component" value="Unassembled WGS sequence"/>
</dbReference>
<evidence type="ECO:0008006" key="3">
    <source>
        <dbReference type="Google" id="ProtNLM"/>
    </source>
</evidence>
<name>A0A165P016_9BACL</name>
<keyword evidence="2" id="KW-1185">Reference proteome</keyword>
<dbReference type="Pfam" id="PF11116">
    <property type="entry name" value="DUF2624"/>
    <property type="match status" value="1"/>
</dbReference>
<reference evidence="2" key="1">
    <citation type="submission" date="2016-01" db="EMBL/GenBank/DDBJ databases">
        <title>Draft genome of Chromobacterium sp. F49.</title>
        <authorList>
            <person name="Hong K.W."/>
        </authorList>
    </citation>
    <scope>NUCLEOTIDE SEQUENCE [LARGE SCALE GENOMIC DNA]</scope>
    <source>
        <strain evidence="2">P7IIIA</strain>
    </source>
</reference>
<accession>A0A165P016</accession>
<dbReference type="EMBL" id="LRFC01000002">
    <property type="protein sequence ID" value="KZE68399.1"/>
    <property type="molecule type" value="Genomic_DNA"/>
</dbReference>
<evidence type="ECO:0000313" key="2">
    <source>
        <dbReference type="Proteomes" id="UP000076567"/>
    </source>
</evidence>
<dbReference type="InterPro" id="IPR020277">
    <property type="entry name" value="DUF2624"/>
</dbReference>
<dbReference type="OrthoDB" id="2969753at2"/>
<gene>
    <name evidence="1" type="ORF">AWM68_16105</name>
</gene>
<sequence>MNPIIVHFVNQKLNSISPNELITLAAQYQLPISQKEAVQIVNILRRQTIDIKNLGQRKQIIATIAKEVSPEKANYIQYLIQTYIDR</sequence>
<organism evidence="1 2">
    <name type="scientific">Fictibacillus phosphorivorans</name>
    <dbReference type="NCBI Taxonomy" id="1221500"/>
    <lineage>
        <taxon>Bacteria</taxon>
        <taxon>Bacillati</taxon>
        <taxon>Bacillota</taxon>
        <taxon>Bacilli</taxon>
        <taxon>Bacillales</taxon>
        <taxon>Fictibacillaceae</taxon>
        <taxon>Fictibacillus</taxon>
    </lineage>
</organism>
<proteinExistence type="predicted"/>
<dbReference type="RefSeq" id="WP_066237560.1">
    <property type="nucleotide sequence ID" value="NZ_LRFC01000002.1"/>
</dbReference>
<dbReference type="AlphaFoldDB" id="A0A165P016"/>